<reference evidence="2" key="1">
    <citation type="submission" date="2019-04" db="EMBL/GenBank/DDBJ databases">
        <title>Friends and foes A comparative genomics studyof 23 Aspergillus species from section Flavi.</title>
        <authorList>
            <consortium name="DOE Joint Genome Institute"/>
            <person name="Kjaerbolling I."/>
            <person name="Vesth T."/>
            <person name="Frisvad J.C."/>
            <person name="Nybo J.L."/>
            <person name="Theobald S."/>
            <person name="Kildgaard S."/>
            <person name="Isbrandt T."/>
            <person name="Kuo A."/>
            <person name="Sato A."/>
            <person name="Lyhne E.K."/>
            <person name="Kogle M.E."/>
            <person name="Wiebenga A."/>
            <person name="Kun R.S."/>
            <person name="Lubbers R.J."/>
            <person name="Makela M.R."/>
            <person name="Barry K."/>
            <person name="Chovatia M."/>
            <person name="Clum A."/>
            <person name="Daum C."/>
            <person name="Haridas S."/>
            <person name="He G."/>
            <person name="LaButti K."/>
            <person name="Lipzen A."/>
            <person name="Mondo S."/>
            <person name="Riley R."/>
            <person name="Salamov A."/>
            <person name="Simmons B.A."/>
            <person name="Magnuson J.K."/>
            <person name="Henrissat B."/>
            <person name="Mortensen U.H."/>
            <person name="Larsen T.O."/>
            <person name="Devries R.P."/>
            <person name="Grigoriev I.V."/>
            <person name="Machida M."/>
            <person name="Baker S.E."/>
            <person name="Andersen M.R."/>
        </authorList>
    </citation>
    <scope>NUCLEOTIDE SEQUENCE [LARGE SCALE GENOMIC DNA]</scope>
    <source>
        <strain evidence="2">IBT 14317</strain>
    </source>
</reference>
<protein>
    <submittedName>
        <fullName evidence="2">Uncharacterized protein</fullName>
    </submittedName>
</protein>
<gene>
    <name evidence="2" type="ORF">BDV23DRAFT_182727</name>
</gene>
<sequence>MFHFTPVLLVAAAALLGAVEANTVLNVNKGCIIVNSSVTICATPDISHDSACVVAGNTRIQACLDSNNQPHCELNVDIPMSWGEAYFGADNCLYSKGPNPDKLGCAS</sequence>
<organism evidence="2">
    <name type="scientific">Petromyces alliaceus</name>
    <name type="common">Aspergillus alliaceus</name>
    <dbReference type="NCBI Taxonomy" id="209559"/>
    <lineage>
        <taxon>Eukaryota</taxon>
        <taxon>Fungi</taxon>
        <taxon>Dikarya</taxon>
        <taxon>Ascomycota</taxon>
        <taxon>Pezizomycotina</taxon>
        <taxon>Eurotiomycetes</taxon>
        <taxon>Eurotiomycetidae</taxon>
        <taxon>Eurotiales</taxon>
        <taxon>Aspergillaceae</taxon>
        <taxon>Aspergillus</taxon>
        <taxon>Aspergillus subgen. Circumdati</taxon>
    </lineage>
</organism>
<feature type="signal peptide" evidence="1">
    <location>
        <begin position="1"/>
        <end position="21"/>
    </location>
</feature>
<dbReference type="OrthoDB" id="3257981at2759"/>
<accession>A0A5N7CAN3</accession>
<proteinExistence type="predicted"/>
<dbReference type="Proteomes" id="UP000326877">
    <property type="component" value="Unassembled WGS sequence"/>
</dbReference>
<feature type="chain" id="PRO_5024989408" evidence="1">
    <location>
        <begin position="22"/>
        <end position="107"/>
    </location>
</feature>
<name>A0A5N7CAN3_PETAA</name>
<keyword evidence="1" id="KW-0732">Signal</keyword>
<dbReference type="AlphaFoldDB" id="A0A5N7CAN3"/>
<evidence type="ECO:0000313" key="2">
    <source>
        <dbReference type="EMBL" id="KAE8391206.1"/>
    </source>
</evidence>
<evidence type="ECO:0000256" key="1">
    <source>
        <dbReference type="SAM" id="SignalP"/>
    </source>
</evidence>
<dbReference type="EMBL" id="ML735247">
    <property type="protein sequence ID" value="KAE8391206.1"/>
    <property type="molecule type" value="Genomic_DNA"/>
</dbReference>